<dbReference type="SUPFAM" id="SSF47694">
    <property type="entry name" value="Cytochrome c oxidase subunit h"/>
    <property type="match status" value="1"/>
</dbReference>
<name>A0A4T0LZ03_9BASI</name>
<feature type="region of interest" description="Disordered" evidence="5">
    <location>
        <begin position="1"/>
        <end position="20"/>
    </location>
</feature>
<evidence type="ECO:0000256" key="3">
    <source>
        <dbReference type="ARBA" id="ARBA00023128"/>
    </source>
</evidence>
<comment type="caution">
    <text evidence="6">The sequence shown here is derived from an EMBL/GenBank/DDBJ whole genome shotgun (WGS) entry which is preliminary data.</text>
</comment>
<evidence type="ECO:0008006" key="8">
    <source>
        <dbReference type="Google" id="ProtNLM"/>
    </source>
</evidence>
<keyword evidence="3" id="KW-0496">Mitochondrion</keyword>
<dbReference type="AlphaFoldDB" id="A0A4T0LZ03"/>
<evidence type="ECO:0000313" key="6">
    <source>
        <dbReference type="EMBL" id="TIC64645.1"/>
    </source>
</evidence>
<comment type="similarity">
    <text evidence="2">Belongs to the cytochrome c oxidase subunit 6B family.</text>
</comment>
<evidence type="ECO:0000256" key="2">
    <source>
        <dbReference type="ARBA" id="ARBA00006425"/>
    </source>
</evidence>
<dbReference type="PANTHER" id="PTHR47677:SF1">
    <property type="entry name" value="CYTOCHROME C OXIDASE ASSEMBLY FACTOR 6"/>
    <property type="match status" value="1"/>
</dbReference>
<dbReference type="Gene3D" id="1.10.10.140">
    <property type="entry name" value="Cytochrome c oxidase, subunit VIb"/>
    <property type="match status" value="1"/>
</dbReference>
<keyword evidence="4" id="KW-1015">Disulfide bond</keyword>
<dbReference type="InterPro" id="IPR036549">
    <property type="entry name" value="CX6/COA6-like_sf"/>
</dbReference>
<dbReference type="InterPro" id="IPR048280">
    <property type="entry name" value="COX6B-like"/>
</dbReference>
<protein>
    <recommendedName>
        <fullName evidence="8">Cytochrome c oxidase, subunit VIb</fullName>
    </recommendedName>
</protein>
<organism evidence="6 7">
    <name type="scientific">Wallemia mellicola</name>
    <dbReference type="NCBI Taxonomy" id="1708541"/>
    <lineage>
        <taxon>Eukaryota</taxon>
        <taxon>Fungi</taxon>
        <taxon>Dikarya</taxon>
        <taxon>Basidiomycota</taxon>
        <taxon>Wallemiomycotina</taxon>
        <taxon>Wallemiomycetes</taxon>
        <taxon>Wallemiales</taxon>
        <taxon>Wallemiaceae</taxon>
        <taxon>Wallemia</taxon>
    </lineage>
</organism>
<evidence type="ECO:0000256" key="5">
    <source>
        <dbReference type="SAM" id="MobiDB-lite"/>
    </source>
</evidence>
<dbReference type="EMBL" id="SPRX01000031">
    <property type="protein sequence ID" value="TIC64645.1"/>
    <property type="molecule type" value="Genomic_DNA"/>
</dbReference>
<comment type="subcellular location">
    <subcellularLocation>
        <location evidence="1">Mitochondrion</location>
    </subcellularLocation>
</comment>
<dbReference type="GO" id="GO:0005739">
    <property type="term" value="C:mitochondrion"/>
    <property type="evidence" value="ECO:0007669"/>
    <property type="project" value="UniProtKB-SubCell"/>
</dbReference>
<sequence length="96" mass="11284">MGWWPFSSNQEKDVPSSKAKTLTREERQACWDARDQLFNCLGDKPTNDTDEIRKLCPKEFKKYEGACAASWIDYFIKRRMLEMRQQATQASNTQID</sequence>
<evidence type="ECO:0000313" key="7">
    <source>
        <dbReference type="Proteomes" id="UP000310708"/>
    </source>
</evidence>
<dbReference type="Pfam" id="PF02297">
    <property type="entry name" value="COX6B"/>
    <property type="match status" value="1"/>
</dbReference>
<accession>A0A4T0LZ03</accession>
<gene>
    <name evidence="6" type="ORF">E3Q01_02636</name>
</gene>
<evidence type="ECO:0000256" key="4">
    <source>
        <dbReference type="ARBA" id="ARBA00023157"/>
    </source>
</evidence>
<dbReference type="PANTHER" id="PTHR47677">
    <property type="entry name" value="CYTOCHROME C OXIDASE ASSEMBLY FACTOR 6"/>
    <property type="match status" value="1"/>
</dbReference>
<proteinExistence type="inferred from homology"/>
<evidence type="ECO:0000256" key="1">
    <source>
        <dbReference type="ARBA" id="ARBA00004173"/>
    </source>
</evidence>
<dbReference type="InterPro" id="IPR048281">
    <property type="entry name" value="COA6_fun"/>
</dbReference>
<dbReference type="Proteomes" id="UP000310708">
    <property type="component" value="Unassembled WGS sequence"/>
</dbReference>
<reference evidence="6 7" key="1">
    <citation type="submission" date="2019-03" db="EMBL/GenBank/DDBJ databases">
        <title>Sequencing 25 genomes of Wallemia mellicola.</title>
        <authorList>
            <person name="Gostincar C."/>
        </authorList>
    </citation>
    <scope>NUCLEOTIDE SEQUENCE [LARGE SCALE GENOMIC DNA]</scope>
    <source>
        <strain evidence="6 7">EXF-757</strain>
    </source>
</reference>